<evidence type="ECO:0000259" key="3">
    <source>
        <dbReference type="Pfam" id="PF00089"/>
    </source>
</evidence>
<protein>
    <submittedName>
        <fullName evidence="4">Trypsin</fullName>
    </submittedName>
</protein>
<dbReference type="PROSITE" id="PS00134">
    <property type="entry name" value="TRYPSIN_HIS"/>
    <property type="match status" value="1"/>
</dbReference>
<dbReference type="InterPro" id="IPR009003">
    <property type="entry name" value="Peptidase_S1_PA"/>
</dbReference>
<dbReference type="GO" id="GO:0006508">
    <property type="term" value="P:proteolysis"/>
    <property type="evidence" value="ECO:0007669"/>
    <property type="project" value="InterPro"/>
</dbReference>
<feature type="signal peptide" evidence="2">
    <location>
        <begin position="1"/>
        <end position="21"/>
    </location>
</feature>
<dbReference type="InterPro" id="IPR018114">
    <property type="entry name" value="TRYPSIN_HIS"/>
</dbReference>
<dbReference type="KEGG" id="lcd:clem_09580"/>
<dbReference type="Gene3D" id="2.40.10.10">
    <property type="entry name" value="Trypsin-like serine proteases"/>
    <property type="match status" value="2"/>
</dbReference>
<evidence type="ECO:0000313" key="4">
    <source>
        <dbReference type="EMBL" id="ASQ46466.1"/>
    </source>
</evidence>
<dbReference type="PANTHER" id="PTHR15462:SF19">
    <property type="entry name" value="PEPTIDASE S1 DOMAIN-CONTAINING PROTEIN"/>
    <property type="match status" value="1"/>
</dbReference>
<evidence type="ECO:0000256" key="2">
    <source>
        <dbReference type="SAM" id="SignalP"/>
    </source>
</evidence>
<dbReference type="PANTHER" id="PTHR15462">
    <property type="entry name" value="SERINE PROTEASE"/>
    <property type="match status" value="1"/>
</dbReference>
<accession>A0A222P3P1</accession>
<sequence length="369" mass="40454">MKTLIKISSLLLLLCSSQVFADNEIDQGVENNQPENSLLEYWTPERLMNAKEMPYPRIAPNQVQEMDKGTLNLEESQQEEGAPPEEEIEPDLMPLIPESMLNIKPEDDSQAFFNRGLSGANFSSSRLVPVTADLVYPYRTVGRLFFTVPGQGNFTCSAAVIKQRIILTAGHCVHSGTSSGYFTNFLFIPAYRSGKAPLRSWSWNYVLTTSTWARGGGVVPNSADYAVIEVKDNVIGSSTRRLGSVTGVLGWKTYSLIPNHVHLLGYPCNLDSCQLMHQVSAESYRAVVPNNVEYGSDMQGGSSGGPWVQNFGMPARGQTGGLNPARNAVVGVTSYGYVDTRYMLQGSSVLDNRFIALLNTICARRSGNC</sequence>
<dbReference type="SUPFAM" id="SSF50494">
    <property type="entry name" value="Trypsin-like serine proteases"/>
    <property type="match status" value="1"/>
</dbReference>
<dbReference type="RefSeq" id="WP_094091322.1">
    <property type="nucleotide sequence ID" value="NZ_CP016397.1"/>
</dbReference>
<feature type="chain" id="PRO_5013211304" evidence="2">
    <location>
        <begin position="22"/>
        <end position="369"/>
    </location>
</feature>
<proteinExistence type="predicted"/>
<dbReference type="OrthoDB" id="8392384at2"/>
<keyword evidence="1 2" id="KW-0732">Signal</keyword>
<keyword evidence="5" id="KW-1185">Reference proteome</keyword>
<gene>
    <name evidence="4" type="ORF">clem_09580</name>
</gene>
<name>A0A222P3P1_9GAMM</name>
<dbReference type="AlphaFoldDB" id="A0A222P3P1"/>
<evidence type="ECO:0000313" key="5">
    <source>
        <dbReference type="Proteomes" id="UP000201728"/>
    </source>
</evidence>
<dbReference type="InterPro" id="IPR043504">
    <property type="entry name" value="Peptidase_S1_PA_chymotrypsin"/>
</dbReference>
<dbReference type="InterPro" id="IPR001254">
    <property type="entry name" value="Trypsin_dom"/>
</dbReference>
<dbReference type="EMBL" id="CP016397">
    <property type="protein sequence ID" value="ASQ46466.1"/>
    <property type="molecule type" value="Genomic_DNA"/>
</dbReference>
<dbReference type="InterPro" id="IPR050966">
    <property type="entry name" value="Glutamyl_endopeptidase"/>
</dbReference>
<organism evidence="4 5">
    <name type="scientific">Legionella clemsonensis</name>
    <dbReference type="NCBI Taxonomy" id="1867846"/>
    <lineage>
        <taxon>Bacteria</taxon>
        <taxon>Pseudomonadati</taxon>
        <taxon>Pseudomonadota</taxon>
        <taxon>Gammaproteobacteria</taxon>
        <taxon>Legionellales</taxon>
        <taxon>Legionellaceae</taxon>
        <taxon>Legionella</taxon>
    </lineage>
</organism>
<dbReference type="Proteomes" id="UP000201728">
    <property type="component" value="Chromosome"/>
</dbReference>
<feature type="domain" description="Peptidase S1" evidence="3">
    <location>
        <begin position="153"/>
        <end position="339"/>
    </location>
</feature>
<reference evidence="5" key="1">
    <citation type="submission" date="2016-07" db="EMBL/GenBank/DDBJ databases">
        <authorList>
            <person name="Florea S."/>
            <person name="Webb J.S."/>
            <person name="Jaromczyk J."/>
            <person name="Schardl C.L."/>
        </authorList>
    </citation>
    <scope>NUCLEOTIDE SEQUENCE [LARGE SCALE GENOMIC DNA]</scope>
    <source>
        <strain evidence="5">CDC-D5610</strain>
    </source>
</reference>
<evidence type="ECO:0000256" key="1">
    <source>
        <dbReference type="ARBA" id="ARBA00022729"/>
    </source>
</evidence>
<dbReference type="Pfam" id="PF00089">
    <property type="entry name" value="Trypsin"/>
    <property type="match status" value="1"/>
</dbReference>
<dbReference type="GO" id="GO:0004252">
    <property type="term" value="F:serine-type endopeptidase activity"/>
    <property type="evidence" value="ECO:0007669"/>
    <property type="project" value="InterPro"/>
</dbReference>